<dbReference type="InterPro" id="IPR005900">
    <property type="entry name" value="6-phosphogluconolactonase_DevB"/>
</dbReference>
<comment type="function">
    <text evidence="2">Hydrolysis of 6-phosphogluconolactone to 6-phosphogluconate.</text>
</comment>
<dbReference type="GO" id="GO:0006098">
    <property type="term" value="P:pentose-phosphate shunt"/>
    <property type="evidence" value="ECO:0007669"/>
    <property type="project" value="UniProtKB-UniPathway"/>
</dbReference>
<comment type="catalytic activity">
    <reaction evidence="2">
        <text>6-phospho-D-glucono-1,5-lactone + H2O = 6-phospho-D-gluconate + H(+)</text>
        <dbReference type="Rhea" id="RHEA:12556"/>
        <dbReference type="ChEBI" id="CHEBI:15377"/>
        <dbReference type="ChEBI" id="CHEBI:15378"/>
        <dbReference type="ChEBI" id="CHEBI:57955"/>
        <dbReference type="ChEBI" id="CHEBI:58759"/>
        <dbReference type="EC" id="3.1.1.31"/>
    </reaction>
</comment>
<name>A0A5B7DRF2_PORTR</name>
<proteinExistence type="inferred from homology"/>
<evidence type="ECO:0000256" key="2">
    <source>
        <dbReference type="RuleBase" id="RU365095"/>
    </source>
</evidence>
<dbReference type="InterPro" id="IPR039104">
    <property type="entry name" value="6PGL"/>
</dbReference>
<protein>
    <recommendedName>
        <fullName evidence="2">6-phosphogluconolactonase</fullName>
        <shortName evidence="2">6PGL</shortName>
        <ecNumber evidence="2">3.1.1.31</ecNumber>
    </recommendedName>
</protein>
<dbReference type="Proteomes" id="UP000324222">
    <property type="component" value="Unassembled WGS sequence"/>
</dbReference>
<dbReference type="EMBL" id="VSRR010001276">
    <property type="protein sequence ID" value="MPC23988.1"/>
    <property type="molecule type" value="Genomic_DNA"/>
</dbReference>
<comment type="similarity">
    <text evidence="1 2">Belongs to the glucosamine/galactosamine-6-phosphate isomerase family. 6-phosphogluconolactonase subfamily.</text>
</comment>
<dbReference type="InterPro" id="IPR037171">
    <property type="entry name" value="NagB/RpiA_transferase-like"/>
</dbReference>
<sequence length="181" mass="20039">MNHLSYSQRLKNLDFYSNITTDELAYHLSVAPWDLYRSLTNMEPRGAYQVKEPVQAAAKDYEEKIRAKFPDSDWPQFDLLLLGMGPDGHTASLFPGHPLLDEQSVWVAAIADSPKPPPCRVTMTFPVINKARCCAFAMAGEGKADMVKRILGDGEELPSGMVQPTGGELLWILDKSAASKL</sequence>
<dbReference type="NCBIfam" id="TIGR01198">
    <property type="entry name" value="pgl"/>
    <property type="match status" value="1"/>
</dbReference>
<dbReference type="Gene3D" id="3.40.50.1360">
    <property type="match status" value="1"/>
</dbReference>
<dbReference type="GO" id="GO:0005975">
    <property type="term" value="P:carbohydrate metabolic process"/>
    <property type="evidence" value="ECO:0007669"/>
    <property type="project" value="UniProtKB-UniRule"/>
</dbReference>
<gene>
    <name evidence="4" type="primary">PGLS</name>
    <name evidence="4" type="ORF">E2C01_017058</name>
</gene>
<dbReference type="GO" id="GO:0017057">
    <property type="term" value="F:6-phosphogluconolactonase activity"/>
    <property type="evidence" value="ECO:0007669"/>
    <property type="project" value="UniProtKB-UniRule"/>
</dbReference>
<comment type="caution">
    <text evidence="4">The sequence shown here is derived from an EMBL/GenBank/DDBJ whole genome shotgun (WGS) entry which is preliminary data.</text>
</comment>
<comment type="pathway">
    <text evidence="2">Carbohydrate degradation; pentose phosphate pathway; D-ribulose 5-phosphate from D-glucose 6-phosphate (oxidative stage): step 2/3.</text>
</comment>
<dbReference type="CDD" id="cd01400">
    <property type="entry name" value="6PGL"/>
    <property type="match status" value="1"/>
</dbReference>
<keyword evidence="5" id="KW-1185">Reference proteome</keyword>
<evidence type="ECO:0000259" key="3">
    <source>
        <dbReference type="Pfam" id="PF01182"/>
    </source>
</evidence>
<evidence type="ECO:0000313" key="5">
    <source>
        <dbReference type="Proteomes" id="UP000324222"/>
    </source>
</evidence>
<dbReference type="SUPFAM" id="SSF100950">
    <property type="entry name" value="NagB/RpiA/CoA transferase-like"/>
    <property type="match status" value="1"/>
</dbReference>
<evidence type="ECO:0000256" key="1">
    <source>
        <dbReference type="ARBA" id="ARBA00010662"/>
    </source>
</evidence>
<dbReference type="AlphaFoldDB" id="A0A5B7DRF2"/>
<accession>A0A5B7DRF2</accession>
<dbReference type="EC" id="3.1.1.31" evidence="2"/>
<dbReference type="PANTHER" id="PTHR11054">
    <property type="entry name" value="6-PHOSPHOGLUCONOLACTONASE"/>
    <property type="match status" value="1"/>
</dbReference>
<feature type="domain" description="Glucosamine/galactosamine-6-phosphate isomerase" evidence="3">
    <location>
        <begin position="48"/>
        <end position="171"/>
    </location>
</feature>
<keyword evidence="2" id="KW-0378">Hydrolase</keyword>
<dbReference type="OrthoDB" id="432544at2759"/>
<dbReference type="Pfam" id="PF01182">
    <property type="entry name" value="Glucosamine_iso"/>
    <property type="match status" value="1"/>
</dbReference>
<dbReference type="InterPro" id="IPR006148">
    <property type="entry name" value="Glc/Gal-6P_isomerase"/>
</dbReference>
<evidence type="ECO:0000313" key="4">
    <source>
        <dbReference type="EMBL" id="MPC23988.1"/>
    </source>
</evidence>
<organism evidence="4 5">
    <name type="scientific">Portunus trituberculatus</name>
    <name type="common">Swimming crab</name>
    <name type="synonym">Neptunus trituberculatus</name>
    <dbReference type="NCBI Taxonomy" id="210409"/>
    <lineage>
        <taxon>Eukaryota</taxon>
        <taxon>Metazoa</taxon>
        <taxon>Ecdysozoa</taxon>
        <taxon>Arthropoda</taxon>
        <taxon>Crustacea</taxon>
        <taxon>Multicrustacea</taxon>
        <taxon>Malacostraca</taxon>
        <taxon>Eumalacostraca</taxon>
        <taxon>Eucarida</taxon>
        <taxon>Decapoda</taxon>
        <taxon>Pleocyemata</taxon>
        <taxon>Brachyura</taxon>
        <taxon>Eubrachyura</taxon>
        <taxon>Portunoidea</taxon>
        <taxon>Portunidae</taxon>
        <taxon>Portuninae</taxon>
        <taxon>Portunus</taxon>
    </lineage>
</organism>
<dbReference type="PANTHER" id="PTHR11054:SF0">
    <property type="entry name" value="6-PHOSPHOGLUCONOLACTONASE"/>
    <property type="match status" value="1"/>
</dbReference>
<dbReference type="UniPathway" id="UPA00115">
    <property type="reaction ID" value="UER00409"/>
</dbReference>
<reference evidence="4 5" key="1">
    <citation type="submission" date="2019-05" db="EMBL/GenBank/DDBJ databases">
        <title>Another draft genome of Portunus trituberculatus and its Hox gene families provides insights of decapod evolution.</title>
        <authorList>
            <person name="Jeong J.-H."/>
            <person name="Song I."/>
            <person name="Kim S."/>
            <person name="Choi T."/>
            <person name="Kim D."/>
            <person name="Ryu S."/>
            <person name="Kim W."/>
        </authorList>
    </citation>
    <scope>NUCLEOTIDE SEQUENCE [LARGE SCALE GENOMIC DNA]</scope>
    <source>
        <tissue evidence="4">Muscle</tissue>
    </source>
</reference>